<evidence type="ECO:0000313" key="3">
    <source>
        <dbReference type="EMBL" id="GGL62200.1"/>
    </source>
</evidence>
<accession>A0A830FCN3</accession>
<dbReference type="PROSITE" id="PS51186">
    <property type="entry name" value="GNAT"/>
    <property type="match status" value="1"/>
</dbReference>
<dbReference type="InterPro" id="IPR000182">
    <property type="entry name" value="GNAT_dom"/>
</dbReference>
<keyword evidence="3" id="KW-0808">Transferase</keyword>
<feature type="domain" description="N-acetyltransferase" evidence="2">
    <location>
        <begin position="1"/>
        <end position="128"/>
    </location>
</feature>
<sequence>MEIRPVKKHEEVWLLDQLEELGMEDPAFRSRDYVVALNDDREKVGFGRLRTHTEEGRPVCELTNIGVLDAYRGEGVGARIVEALVENAAEQEFEAVYSLTPEPDYLAQFGFTAVGEDDLPTKLVHRLEEVRGYTDVVTPVRVAVDDFSLPLRLREDSEAEGEDPEEFGVDTENATYKYDTGRK</sequence>
<dbReference type="OrthoDB" id="104811at2157"/>
<dbReference type="SUPFAM" id="SSF55729">
    <property type="entry name" value="Acyl-CoA N-acyltransferases (Nat)"/>
    <property type="match status" value="1"/>
</dbReference>
<name>A0A830FCN3_9EURY</name>
<dbReference type="AlphaFoldDB" id="A0A830FCN3"/>
<feature type="region of interest" description="Disordered" evidence="1">
    <location>
        <begin position="155"/>
        <end position="183"/>
    </location>
</feature>
<feature type="compositionally biased region" description="Acidic residues" evidence="1">
    <location>
        <begin position="157"/>
        <end position="169"/>
    </location>
</feature>
<dbReference type="Pfam" id="PF00583">
    <property type="entry name" value="Acetyltransf_1"/>
    <property type="match status" value="1"/>
</dbReference>
<organism evidence="3 4">
    <name type="scientific">Halocalculus aciditolerans</name>
    <dbReference type="NCBI Taxonomy" id="1383812"/>
    <lineage>
        <taxon>Archaea</taxon>
        <taxon>Methanobacteriati</taxon>
        <taxon>Methanobacteriota</taxon>
        <taxon>Stenosarchaea group</taxon>
        <taxon>Halobacteria</taxon>
        <taxon>Halobacteriales</taxon>
        <taxon>Halobacteriaceae</taxon>
        <taxon>Halocalculus</taxon>
    </lineage>
</organism>
<dbReference type="RefSeq" id="WP_188978573.1">
    <property type="nucleotide sequence ID" value="NZ_BMPG01000002.1"/>
</dbReference>
<evidence type="ECO:0000256" key="1">
    <source>
        <dbReference type="SAM" id="MobiDB-lite"/>
    </source>
</evidence>
<dbReference type="CDD" id="cd04301">
    <property type="entry name" value="NAT_SF"/>
    <property type="match status" value="1"/>
</dbReference>
<reference evidence="3" key="1">
    <citation type="journal article" date="2014" name="Int. J. Syst. Evol. Microbiol.">
        <title>Complete genome sequence of Corynebacterium casei LMG S-19264T (=DSM 44701T), isolated from a smear-ripened cheese.</title>
        <authorList>
            <consortium name="US DOE Joint Genome Institute (JGI-PGF)"/>
            <person name="Walter F."/>
            <person name="Albersmeier A."/>
            <person name="Kalinowski J."/>
            <person name="Ruckert C."/>
        </authorList>
    </citation>
    <scope>NUCLEOTIDE SEQUENCE</scope>
    <source>
        <strain evidence="3">JCM 19596</strain>
    </source>
</reference>
<reference evidence="3" key="2">
    <citation type="submission" date="2020-09" db="EMBL/GenBank/DDBJ databases">
        <authorList>
            <person name="Sun Q."/>
            <person name="Ohkuma M."/>
        </authorList>
    </citation>
    <scope>NUCLEOTIDE SEQUENCE</scope>
    <source>
        <strain evidence="3">JCM 19596</strain>
    </source>
</reference>
<gene>
    <name evidence="3" type="ORF">GCM10009039_20410</name>
</gene>
<dbReference type="GO" id="GO:0016747">
    <property type="term" value="F:acyltransferase activity, transferring groups other than amino-acyl groups"/>
    <property type="evidence" value="ECO:0007669"/>
    <property type="project" value="InterPro"/>
</dbReference>
<protein>
    <submittedName>
        <fullName evidence="3">N-acetyltransferase</fullName>
    </submittedName>
</protein>
<dbReference type="Proteomes" id="UP000607197">
    <property type="component" value="Unassembled WGS sequence"/>
</dbReference>
<dbReference type="InterPro" id="IPR016181">
    <property type="entry name" value="Acyl_CoA_acyltransferase"/>
</dbReference>
<evidence type="ECO:0000259" key="2">
    <source>
        <dbReference type="PROSITE" id="PS51186"/>
    </source>
</evidence>
<keyword evidence="4" id="KW-1185">Reference proteome</keyword>
<dbReference type="Gene3D" id="3.40.630.30">
    <property type="match status" value="1"/>
</dbReference>
<comment type="caution">
    <text evidence="3">The sequence shown here is derived from an EMBL/GenBank/DDBJ whole genome shotgun (WGS) entry which is preliminary data.</text>
</comment>
<proteinExistence type="predicted"/>
<dbReference type="EMBL" id="BMPG01000002">
    <property type="protein sequence ID" value="GGL62200.1"/>
    <property type="molecule type" value="Genomic_DNA"/>
</dbReference>
<evidence type="ECO:0000313" key="4">
    <source>
        <dbReference type="Proteomes" id="UP000607197"/>
    </source>
</evidence>